<feature type="transmembrane region" description="Helical" evidence="6">
    <location>
        <begin position="169"/>
        <end position="193"/>
    </location>
</feature>
<dbReference type="STRING" id="1660073.CSUIS_0507"/>
<evidence type="ECO:0000256" key="4">
    <source>
        <dbReference type="ARBA" id="ARBA00022989"/>
    </source>
</evidence>
<keyword evidence="4 6" id="KW-1133">Transmembrane helix</keyword>
<keyword evidence="3 6" id="KW-0812">Transmembrane</keyword>
<feature type="transmembrane region" description="Helical" evidence="6">
    <location>
        <begin position="213"/>
        <end position="237"/>
    </location>
</feature>
<dbReference type="InterPro" id="IPR000175">
    <property type="entry name" value="Na/ntran_symport"/>
</dbReference>
<dbReference type="EMBL" id="CP018789">
    <property type="protein sequence ID" value="ARR00338.1"/>
    <property type="molecule type" value="Genomic_DNA"/>
</dbReference>
<dbReference type="PRINTS" id="PR00176">
    <property type="entry name" value="NANEUSMPORT"/>
</dbReference>
<dbReference type="CDD" id="cd10336">
    <property type="entry name" value="SLC6sbd_Tyt1-Like"/>
    <property type="match status" value="1"/>
</dbReference>
<dbReference type="InterPro" id="IPR037272">
    <property type="entry name" value="SNS_sf"/>
</dbReference>
<dbReference type="PANTHER" id="PTHR42948:SF1">
    <property type="entry name" value="TRANSPORTER"/>
    <property type="match status" value="1"/>
</dbReference>
<evidence type="ECO:0000256" key="1">
    <source>
        <dbReference type="ARBA" id="ARBA00004141"/>
    </source>
</evidence>
<feature type="transmembrane region" description="Helical" evidence="6">
    <location>
        <begin position="342"/>
        <end position="362"/>
    </location>
</feature>
<dbReference type="PANTHER" id="PTHR42948">
    <property type="entry name" value="TRANSPORTER"/>
    <property type="match status" value="1"/>
</dbReference>
<name>A0A1X9SVN7_9BACT</name>
<keyword evidence="2" id="KW-0813">Transport</keyword>
<dbReference type="KEGG" id="camy:CSUIS_0507"/>
<proteinExistence type="predicted"/>
<dbReference type="GO" id="GO:0016020">
    <property type="term" value="C:membrane"/>
    <property type="evidence" value="ECO:0007669"/>
    <property type="project" value="UniProtKB-SubCell"/>
</dbReference>
<feature type="transmembrane region" description="Helical" evidence="6">
    <location>
        <begin position="83"/>
        <end position="109"/>
    </location>
</feature>
<dbReference type="SUPFAM" id="SSF161070">
    <property type="entry name" value="SNF-like"/>
    <property type="match status" value="1"/>
</dbReference>
<evidence type="ECO:0000256" key="5">
    <source>
        <dbReference type="ARBA" id="ARBA00023136"/>
    </source>
</evidence>
<dbReference type="AlphaFoldDB" id="A0A1X9SVN7"/>
<gene>
    <name evidence="7" type="ORF">CSUIS_0507</name>
</gene>
<dbReference type="InterPro" id="IPR047218">
    <property type="entry name" value="YocR/YhdH-like"/>
</dbReference>
<comment type="subcellular location">
    <subcellularLocation>
        <location evidence="1">Membrane</location>
        <topology evidence="1">Multi-pass membrane protein</topology>
    </subcellularLocation>
</comment>
<dbReference type="PROSITE" id="PS50267">
    <property type="entry name" value="NA_NEUROTRAN_SYMP_3"/>
    <property type="match status" value="1"/>
</dbReference>
<evidence type="ECO:0000313" key="8">
    <source>
        <dbReference type="Proteomes" id="UP000194260"/>
    </source>
</evidence>
<feature type="transmembrane region" description="Helical" evidence="6">
    <location>
        <begin position="40"/>
        <end position="62"/>
    </location>
</feature>
<feature type="transmembrane region" description="Helical" evidence="6">
    <location>
        <begin position="432"/>
        <end position="454"/>
    </location>
</feature>
<dbReference type="RefSeq" id="WP_086296983.1">
    <property type="nucleotide sequence ID" value="NZ_CP018789.1"/>
</dbReference>
<accession>A0A1X9SVN7</accession>
<keyword evidence="5 6" id="KW-0472">Membrane</keyword>
<reference evidence="8" key="1">
    <citation type="journal article" date="2017" name="Genome Biol. Evol.">
        <title>Comparative Genomic Analysis Identifies a Campylobacter Clade Deficient in Selenium Metabolism.</title>
        <authorList>
            <person name="Miller W.G."/>
            <person name="Yee E."/>
            <person name="Lopes B.S."/>
            <person name="Chapman M.H."/>
            <person name="Huynh S."/>
            <person name="Bono J.L."/>
            <person name="Parker C.T."/>
            <person name="Strachan N.J.C."/>
            <person name="Forbes K.J."/>
        </authorList>
    </citation>
    <scope>NUCLEOTIDE SEQUENCE [LARGE SCALE GENOMIC DNA]</scope>
    <source>
        <strain evidence="8">RM6137</strain>
    </source>
</reference>
<evidence type="ECO:0000256" key="2">
    <source>
        <dbReference type="ARBA" id="ARBA00022448"/>
    </source>
</evidence>
<feature type="transmembrane region" description="Helical" evidence="6">
    <location>
        <begin position="249"/>
        <end position="274"/>
    </location>
</feature>
<dbReference type="NCBIfam" id="NF037979">
    <property type="entry name" value="Na_transp"/>
    <property type="match status" value="1"/>
</dbReference>
<protein>
    <submittedName>
        <fullName evidence="7">Na+-dependent transporter, SNF family</fullName>
    </submittedName>
</protein>
<organism evidence="7 8">
    <name type="scientific">Campylobacter porcelli</name>
    <dbReference type="NCBI Taxonomy" id="1660073"/>
    <lineage>
        <taxon>Bacteria</taxon>
        <taxon>Pseudomonadati</taxon>
        <taxon>Campylobacterota</taxon>
        <taxon>Epsilonproteobacteria</taxon>
        <taxon>Campylobacterales</taxon>
        <taxon>Campylobacteraceae</taxon>
        <taxon>Campylobacter</taxon>
    </lineage>
</organism>
<sequence>MIEKFSKIGFVLAMAGSAVGLGNAWKFPTMVGNNGGSAFILLYIILTLGVAVVVFLAELAIGRLGGTDIVNSLTKLAPKHKRAWGFAGFFMLTAILIASFYMIVIGWILRYIFLSFDTLPQSTQEAANAFGALIKNDFLNVFVCFSIVFLIVFYVVSKGIKSGIEKLNIWMMPSLFILLVGLLLYAIFASGNFTKALNFIFIPDFSKLLNPQLILQALGLAFFSMSMGVGTVATYAASLPDGANLIKSTLSIIFINILIGIMMGLVVFSFIPIIDGQPASDGPGLIFISLASLFAQMGIIGNILAIAFFASLLFAGITSAVSMIEPFTLYLIHKFNISRNNAIAIIGIFVYLLGIFCILSYYEVTSNYFSIPALAINNEKPVAFFDILDLLTSNILMPLGALTFSIFVGYILKKEGLFTLFSGFMSRQWFEIWYFTLRYVAPLAILLIGAYQIISKI</sequence>
<evidence type="ECO:0000256" key="3">
    <source>
        <dbReference type="ARBA" id="ARBA00022692"/>
    </source>
</evidence>
<dbReference type="Pfam" id="PF00209">
    <property type="entry name" value="SNF"/>
    <property type="match status" value="2"/>
</dbReference>
<feature type="transmembrane region" description="Helical" evidence="6">
    <location>
        <begin position="294"/>
        <end position="321"/>
    </location>
</feature>
<feature type="transmembrane region" description="Helical" evidence="6">
    <location>
        <begin position="138"/>
        <end position="157"/>
    </location>
</feature>
<feature type="transmembrane region" description="Helical" evidence="6">
    <location>
        <begin position="395"/>
        <end position="412"/>
    </location>
</feature>
<evidence type="ECO:0000256" key="6">
    <source>
        <dbReference type="SAM" id="Phobius"/>
    </source>
</evidence>
<dbReference type="Proteomes" id="UP000194260">
    <property type="component" value="Chromosome"/>
</dbReference>
<evidence type="ECO:0000313" key="7">
    <source>
        <dbReference type="EMBL" id="ARR00338.1"/>
    </source>
</evidence>